<feature type="transmembrane region" description="Helical" evidence="14">
    <location>
        <begin position="48"/>
        <end position="67"/>
    </location>
</feature>
<dbReference type="Proteomes" id="UP000237752">
    <property type="component" value="Unassembled WGS sequence"/>
</dbReference>
<feature type="region of interest" description="Disordered" evidence="13">
    <location>
        <begin position="21"/>
        <end position="44"/>
    </location>
</feature>
<proteinExistence type="inferred from homology"/>
<evidence type="ECO:0000256" key="14">
    <source>
        <dbReference type="SAM" id="Phobius"/>
    </source>
</evidence>
<dbReference type="AlphaFoldDB" id="A0A2T1A507"/>
<evidence type="ECO:0000256" key="11">
    <source>
        <dbReference type="ARBA" id="ARBA00023303"/>
    </source>
</evidence>
<evidence type="ECO:0000256" key="9">
    <source>
        <dbReference type="ARBA" id="ARBA00023065"/>
    </source>
</evidence>
<feature type="transmembrane region" description="Helical" evidence="14">
    <location>
        <begin position="153"/>
        <end position="173"/>
    </location>
</feature>
<feature type="transmembrane region" description="Helical" evidence="14">
    <location>
        <begin position="124"/>
        <end position="141"/>
    </location>
</feature>
<name>A0A2T1A507_9ACTN</name>
<keyword evidence="9" id="KW-0406">Ion transport</keyword>
<keyword evidence="3" id="KW-0813">Transport</keyword>
<keyword evidence="6" id="KW-0631">Potassium channel</keyword>
<evidence type="ECO:0000256" key="1">
    <source>
        <dbReference type="ARBA" id="ARBA00004141"/>
    </source>
</evidence>
<evidence type="ECO:0000256" key="8">
    <source>
        <dbReference type="ARBA" id="ARBA00022989"/>
    </source>
</evidence>
<feature type="transmembrane region" description="Helical" evidence="14">
    <location>
        <begin position="87"/>
        <end position="103"/>
    </location>
</feature>
<keyword evidence="5 14" id="KW-0812">Transmembrane</keyword>
<dbReference type="GO" id="GO:0015252">
    <property type="term" value="F:proton channel activity"/>
    <property type="evidence" value="ECO:0007669"/>
    <property type="project" value="InterPro"/>
</dbReference>
<comment type="similarity">
    <text evidence="2">Belongs to the TMEM175 family.</text>
</comment>
<keyword evidence="16" id="KW-1185">Reference proteome</keyword>
<comment type="catalytic activity">
    <reaction evidence="12">
        <text>K(+)(in) = K(+)(out)</text>
        <dbReference type="Rhea" id="RHEA:29463"/>
        <dbReference type="ChEBI" id="CHEBI:29103"/>
    </reaction>
</comment>
<evidence type="ECO:0000256" key="12">
    <source>
        <dbReference type="ARBA" id="ARBA00034430"/>
    </source>
</evidence>
<sequence length="238" mass="25818">MRTIIHNPQMSLLLSPEQTVAMQRPDESGDAGPMPDPDTTSRSPARTIALTDGVAAIAMTLLVLPLIDLVPEASKLGFGSMFVDNVGPFFAFALSFFVIYQFWTTHDRLYSAFPNHNARGVTGLHGIWLLSIAFLPFPTALLGRTDNGGAVPLYLGTLLVISLSGALIALGVMRRYEIESGQASQIVTAIQMRSTWLTTAVFALCFAVSWWLADAALYGLLLLIPARLLIRRAPARTS</sequence>
<feature type="transmembrane region" description="Helical" evidence="14">
    <location>
        <begin position="194"/>
        <end position="213"/>
    </location>
</feature>
<comment type="caution">
    <text evidence="15">The sequence shown here is derived from an EMBL/GenBank/DDBJ whole genome shotgun (WGS) entry which is preliminary data.</text>
</comment>
<dbReference type="GO" id="GO:0016020">
    <property type="term" value="C:membrane"/>
    <property type="evidence" value="ECO:0007669"/>
    <property type="project" value="UniProtKB-SubCell"/>
</dbReference>
<evidence type="ECO:0000256" key="2">
    <source>
        <dbReference type="ARBA" id="ARBA00006920"/>
    </source>
</evidence>
<dbReference type="Pfam" id="PF06736">
    <property type="entry name" value="TMEM175"/>
    <property type="match status" value="1"/>
</dbReference>
<reference evidence="15 16" key="1">
    <citation type="submission" date="2018-03" db="EMBL/GenBank/DDBJ databases">
        <title>Genomic Encyclopedia of Archaeal and Bacterial Type Strains, Phase II (KMG-II): from individual species to whole genera.</title>
        <authorList>
            <person name="Goeker M."/>
        </authorList>
    </citation>
    <scope>NUCLEOTIDE SEQUENCE [LARGE SCALE GENOMIC DNA]</scope>
    <source>
        <strain evidence="15 16">DSM 100065</strain>
    </source>
</reference>
<organism evidence="15 16">
    <name type="scientific">Antricoccus suffuscus</name>
    <dbReference type="NCBI Taxonomy" id="1629062"/>
    <lineage>
        <taxon>Bacteria</taxon>
        <taxon>Bacillati</taxon>
        <taxon>Actinomycetota</taxon>
        <taxon>Actinomycetes</taxon>
        <taxon>Geodermatophilales</taxon>
        <taxon>Antricoccaceae</taxon>
        <taxon>Antricoccus</taxon>
    </lineage>
</organism>
<evidence type="ECO:0000256" key="7">
    <source>
        <dbReference type="ARBA" id="ARBA00022958"/>
    </source>
</evidence>
<keyword evidence="8 14" id="KW-1133">Transmembrane helix</keyword>
<keyword evidence="11" id="KW-0407">Ion channel</keyword>
<comment type="subcellular location">
    <subcellularLocation>
        <location evidence="1">Membrane</location>
        <topology evidence="1">Multi-pass membrane protein</topology>
    </subcellularLocation>
</comment>
<protein>
    <submittedName>
        <fullName evidence="15">Putative membrane protein</fullName>
    </submittedName>
</protein>
<gene>
    <name evidence="15" type="ORF">CLV47_102374</name>
</gene>
<evidence type="ECO:0000256" key="6">
    <source>
        <dbReference type="ARBA" id="ARBA00022826"/>
    </source>
</evidence>
<evidence type="ECO:0000313" key="15">
    <source>
        <dbReference type="EMBL" id="PRZ43683.1"/>
    </source>
</evidence>
<keyword evidence="10 14" id="KW-0472">Membrane</keyword>
<keyword evidence="7" id="KW-0630">Potassium</keyword>
<accession>A0A2T1A507</accession>
<dbReference type="InterPro" id="IPR010617">
    <property type="entry name" value="TMEM175-like"/>
</dbReference>
<evidence type="ECO:0000256" key="5">
    <source>
        <dbReference type="ARBA" id="ARBA00022692"/>
    </source>
</evidence>
<keyword evidence="4" id="KW-0633">Potassium transport</keyword>
<dbReference type="EMBL" id="PVUE01000002">
    <property type="protein sequence ID" value="PRZ43683.1"/>
    <property type="molecule type" value="Genomic_DNA"/>
</dbReference>
<evidence type="ECO:0000256" key="3">
    <source>
        <dbReference type="ARBA" id="ARBA00022448"/>
    </source>
</evidence>
<evidence type="ECO:0000256" key="13">
    <source>
        <dbReference type="SAM" id="MobiDB-lite"/>
    </source>
</evidence>
<dbReference type="GO" id="GO:0005267">
    <property type="term" value="F:potassium channel activity"/>
    <property type="evidence" value="ECO:0007669"/>
    <property type="project" value="UniProtKB-KW"/>
</dbReference>
<evidence type="ECO:0000313" key="16">
    <source>
        <dbReference type="Proteomes" id="UP000237752"/>
    </source>
</evidence>
<evidence type="ECO:0000256" key="4">
    <source>
        <dbReference type="ARBA" id="ARBA00022538"/>
    </source>
</evidence>
<evidence type="ECO:0000256" key="10">
    <source>
        <dbReference type="ARBA" id="ARBA00023136"/>
    </source>
</evidence>